<keyword evidence="4" id="KW-0418">Kinase</keyword>
<feature type="DNA-binding region" description="H-T-H motif" evidence="2">
    <location>
        <begin position="45"/>
        <end position="64"/>
    </location>
</feature>
<dbReference type="PROSITE" id="PS50977">
    <property type="entry name" value="HTH_TETR_2"/>
    <property type="match status" value="1"/>
</dbReference>
<dbReference type="InterPro" id="IPR009057">
    <property type="entry name" value="Homeodomain-like_sf"/>
</dbReference>
<comment type="caution">
    <text evidence="4">The sequence shown here is derived from an EMBL/GenBank/DDBJ whole genome shotgun (WGS) entry which is preliminary data.</text>
</comment>
<dbReference type="PANTHER" id="PTHR43479">
    <property type="entry name" value="ACREF/ENVCD OPERON REPRESSOR-RELATED"/>
    <property type="match status" value="1"/>
</dbReference>
<evidence type="ECO:0000259" key="3">
    <source>
        <dbReference type="PROSITE" id="PS50977"/>
    </source>
</evidence>
<dbReference type="STRING" id="168384.SAMN05660368_01738"/>
<dbReference type="InterPro" id="IPR001647">
    <property type="entry name" value="HTH_TetR"/>
</dbReference>
<gene>
    <name evidence="4" type="ORF">BRYFOR_05114</name>
</gene>
<dbReference type="InterPro" id="IPR039532">
    <property type="entry name" value="TetR_C_Firmicutes"/>
</dbReference>
<dbReference type="PANTHER" id="PTHR43479:SF7">
    <property type="entry name" value="TETR-FAMILY TRANSCRIPTIONAL REGULATOR"/>
    <property type="match status" value="1"/>
</dbReference>
<evidence type="ECO:0000313" key="5">
    <source>
        <dbReference type="Proteomes" id="UP000005561"/>
    </source>
</evidence>
<keyword evidence="1 2" id="KW-0238">DNA-binding</keyword>
<dbReference type="Pfam" id="PF00440">
    <property type="entry name" value="TetR_N"/>
    <property type="match status" value="1"/>
</dbReference>
<keyword evidence="4" id="KW-0808">Transferase</keyword>
<protein>
    <submittedName>
        <fullName evidence="4">Dihydroxyacetone kinase regulator</fullName>
    </submittedName>
</protein>
<dbReference type="Proteomes" id="UP000005561">
    <property type="component" value="Unassembled WGS sequence"/>
</dbReference>
<reference evidence="4" key="1">
    <citation type="submission" date="2009-07" db="EMBL/GenBank/DDBJ databases">
        <authorList>
            <person name="Weinstock G."/>
            <person name="Sodergren E."/>
            <person name="Clifton S."/>
            <person name="Fulton L."/>
            <person name="Fulton B."/>
            <person name="Courtney L."/>
            <person name="Fronick C."/>
            <person name="Harrison M."/>
            <person name="Strong C."/>
            <person name="Farmer C."/>
            <person name="Delahaunty K."/>
            <person name="Markovic C."/>
            <person name="Hall O."/>
            <person name="Minx P."/>
            <person name="Tomlinson C."/>
            <person name="Mitreva M."/>
            <person name="Nelson J."/>
            <person name="Hou S."/>
            <person name="Wollam A."/>
            <person name="Pepin K.H."/>
            <person name="Johnson M."/>
            <person name="Bhonagiri V."/>
            <person name="Nash W.E."/>
            <person name="Warren W."/>
            <person name="Chinwalla A."/>
            <person name="Mardis E.R."/>
            <person name="Wilson R.K."/>
        </authorList>
    </citation>
    <scope>NUCLEOTIDE SEQUENCE [LARGE SCALE GENOMIC DNA]</scope>
    <source>
        <strain evidence="4">DSM 14469</strain>
    </source>
</reference>
<dbReference type="Gene3D" id="1.10.357.10">
    <property type="entry name" value="Tetracycline Repressor, domain 2"/>
    <property type="match status" value="1"/>
</dbReference>
<dbReference type="AlphaFoldDB" id="C6L924"/>
<dbReference type="InterPro" id="IPR050624">
    <property type="entry name" value="HTH-type_Tx_Regulator"/>
</dbReference>
<dbReference type="SUPFAM" id="SSF46689">
    <property type="entry name" value="Homeodomain-like"/>
    <property type="match status" value="1"/>
</dbReference>
<dbReference type="EMBL" id="ACCL02000001">
    <property type="protein sequence ID" value="EET62763.1"/>
    <property type="molecule type" value="Genomic_DNA"/>
</dbReference>
<dbReference type="eggNOG" id="COG1309">
    <property type="taxonomic scope" value="Bacteria"/>
</dbReference>
<evidence type="ECO:0000313" key="4">
    <source>
        <dbReference type="EMBL" id="EET62763.1"/>
    </source>
</evidence>
<dbReference type="GO" id="GO:0003677">
    <property type="term" value="F:DNA binding"/>
    <property type="evidence" value="ECO:0007669"/>
    <property type="project" value="UniProtKB-UniRule"/>
</dbReference>
<dbReference type="Pfam" id="PF14278">
    <property type="entry name" value="TetR_C_8"/>
    <property type="match status" value="1"/>
</dbReference>
<sequence>MPDICIINKKGEVYMKHEEISLNTKKMLAASLKKFMAKKPFSKITVSELIADCGVNRNTFYYHFEDIYALLRWMLETEAIEVVKQFDLIKDYKEAILFVMDYVESNDHILNCAYDSIGQQEMKRFFYPEFTGIISSLIQSAEENFHLKLEDDYRQFVTEFYTEAIAGILINWLKDGSSRNREATVRFIYETMRKSLNGILAPEPD</sequence>
<evidence type="ECO:0000256" key="2">
    <source>
        <dbReference type="PROSITE-ProRule" id="PRU00335"/>
    </source>
</evidence>
<keyword evidence="5" id="KW-1185">Reference proteome</keyword>
<feature type="domain" description="HTH tetR-type" evidence="3">
    <location>
        <begin position="22"/>
        <end position="82"/>
    </location>
</feature>
<proteinExistence type="predicted"/>
<accession>C6L924</accession>
<name>C6L924_9FIRM</name>
<organism evidence="4 5">
    <name type="scientific">Marvinbryantia formatexigens DSM 14469</name>
    <dbReference type="NCBI Taxonomy" id="478749"/>
    <lineage>
        <taxon>Bacteria</taxon>
        <taxon>Bacillati</taxon>
        <taxon>Bacillota</taxon>
        <taxon>Clostridia</taxon>
        <taxon>Lachnospirales</taxon>
        <taxon>Lachnospiraceae</taxon>
        <taxon>Marvinbryantia</taxon>
    </lineage>
</organism>
<evidence type="ECO:0000256" key="1">
    <source>
        <dbReference type="ARBA" id="ARBA00023125"/>
    </source>
</evidence>
<dbReference type="GO" id="GO:0016301">
    <property type="term" value="F:kinase activity"/>
    <property type="evidence" value="ECO:0007669"/>
    <property type="project" value="UniProtKB-KW"/>
</dbReference>